<dbReference type="AlphaFoldDB" id="A0A803PLU2"/>
<protein>
    <submittedName>
        <fullName evidence="1">Uncharacterized protein</fullName>
    </submittedName>
</protein>
<keyword evidence="2" id="KW-1185">Reference proteome</keyword>
<dbReference type="Gramene" id="evm.model.05.1568">
    <property type="protein sequence ID" value="cds.evm.model.05.1568"/>
    <property type="gene ID" value="evm.TU.05.1568"/>
</dbReference>
<sequence>MKRIATSRVFQVFWNKLSILGEPPCKCVDSFSVWSWAHIEMGAHLPLRRYFARFCVEVGIGPFWFIPHVYKLLSGQFVLYRAKKVEVPSLEEILYFYQVKANPMRKNKSKLDF</sequence>
<dbReference type="Proteomes" id="UP000596661">
    <property type="component" value="Chromosome 5"/>
</dbReference>
<organism evidence="1 2">
    <name type="scientific">Cannabis sativa</name>
    <name type="common">Hemp</name>
    <name type="synonym">Marijuana</name>
    <dbReference type="NCBI Taxonomy" id="3483"/>
    <lineage>
        <taxon>Eukaryota</taxon>
        <taxon>Viridiplantae</taxon>
        <taxon>Streptophyta</taxon>
        <taxon>Embryophyta</taxon>
        <taxon>Tracheophyta</taxon>
        <taxon>Spermatophyta</taxon>
        <taxon>Magnoliopsida</taxon>
        <taxon>eudicotyledons</taxon>
        <taxon>Gunneridae</taxon>
        <taxon>Pentapetalae</taxon>
        <taxon>rosids</taxon>
        <taxon>fabids</taxon>
        <taxon>Rosales</taxon>
        <taxon>Cannabaceae</taxon>
        <taxon>Cannabis</taxon>
    </lineage>
</organism>
<name>A0A803PLU2_CANSA</name>
<accession>A0A803PLU2</accession>
<reference evidence="1" key="2">
    <citation type="submission" date="2021-03" db="UniProtKB">
        <authorList>
            <consortium name="EnsemblPlants"/>
        </authorList>
    </citation>
    <scope>IDENTIFICATION</scope>
</reference>
<proteinExistence type="predicted"/>
<dbReference type="EnsemblPlants" id="evm.model.05.1568">
    <property type="protein sequence ID" value="cds.evm.model.05.1568"/>
    <property type="gene ID" value="evm.TU.05.1568"/>
</dbReference>
<dbReference type="EMBL" id="UZAU01000542">
    <property type="status" value="NOT_ANNOTATED_CDS"/>
    <property type="molecule type" value="Genomic_DNA"/>
</dbReference>
<reference evidence="1" key="1">
    <citation type="submission" date="2018-11" db="EMBL/GenBank/DDBJ databases">
        <authorList>
            <person name="Grassa J C."/>
        </authorList>
    </citation>
    <scope>NUCLEOTIDE SEQUENCE [LARGE SCALE GENOMIC DNA]</scope>
</reference>
<evidence type="ECO:0000313" key="1">
    <source>
        <dbReference type="EnsemblPlants" id="cds.evm.model.05.1568"/>
    </source>
</evidence>
<evidence type="ECO:0000313" key="2">
    <source>
        <dbReference type="Proteomes" id="UP000596661"/>
    </source>
</evidence>